<proteinExistence type="predicted"/>
<protein>
    <submittedName>
        <fullName evidence="3">Uncharacterized protein</fullName>
    </submittedName>
</protein>
<name>W9QXF7_9ROSA</name>
<feature type="signal peptide" evidence="2">
    <location>
        <begin position="1"/>
        <end position="19"/>
    </location>
</feature>
<reference evidence="4" key="1">
    <citation type="submission" date="2013-01" db="EMBL/GenBank/DDBJ databases">
        <title>Draft Genome Sequence of a Mulberry Tree, Morus notabilis C.K. Schneid.</title>
        <authorList>
            <person name="He N."/>
            <person name="Zhao S."/>
        </authorList>
    </citation>
    <scope>NUCLEOTIDE SEQUENCE</scope>
</reference>
<accession>W9QXF7</accession>
<gene>
    <name evidence="3" type="ORF">L484_021966</name>
</gene>
<evidence type="ECO:0000256" key="2">
    <source>
        <dbReference type="SAM" id="SignalP"/>
    </source>
</evidence>
<feature type="chain" id="PRO_5004927911" evidence="2">
    <location>
        <begin position="20"/>
        <end position="178"/>
    </location>
</feature>
<keyword evidence="2" id="KW-0732">Signal</keyword>
<keyword evidence="4" id="KW-1185">Reference proteome</keyword>
<evidence type="ECO:0000313" key="4">
    <source>
        <dbReference type="Proteomes" id="UP000030645"/>
    </source>
</evidence>
<sequence length="178" mass="19345">MSLDLGTWCLCIAWWCCDGGEEGIGHGCSIGDGSGGDRMFHVGGGGGGDAVKNMVKVVAENGGGEMMENGTVGGHPTVDIRNSDGVKLHAHQRRSGSNHRSWCRTLRKPRALIPTDVTERKEPDITGLTRKDSQIHLKETPQGEKPSNWRGNSSLVFNCQNIQSLLNTIVKWLFIVHL</sequence>
<evidence type="ECO:0000256" key="1">
    <source>
        <dbReference type="SAM" id="MobiDB-lite"/>
    </source>
</evidence>
<dbReference type="Proteomes" id="UP000030645">
    <property type="component" value="Unassembled WGS sequence"/>
</dbReference>
<evidence type="ECO:0000313" key="3">
    <source>
        <dbReference type="EMBL" id="EXB42374.1"/>
    </source>
</evidence>
<feature type="region of interest" description="Disordered" evidence="1">
    <location>
        <begin position="119"/>
        <end position="149"/>
    </location>
</feature>
<feature type="compositionally biased region" description="Basic and acidic residues" evidence="1">
    <location>
        <begin position="119"/>
        <end position="142"/>
    </location>
</feature>
<dbReference type="AlphaFoldDB" id="W9QXF7"/>
<organism evidence="3 4">
    <name type="scientific">Morus notabilis</name>
    <dbReference type="NCBI Taxonomy" id="981085"/>
    <lineage>
        <taxon>Eukaryota</taxon>
        <taxon>Viridiplantae</taxon>
        <taxon>Streptophyta</taxon>
        <taxon>Embryophyta</taxon>
        <taxon>Tracheophyta</taxon>
        <taxon>Spermatophyta</taxon>
        <taxon>Magnoliopsida</taxon>
        <taxon>eudicotyledons</taxon>
        <taxon>Gunneridae</taxon>
        <taxon>Pentapetalae</taxon>
        <taxon>rosids</taxon>
        <taxon>fabids</taxon>
        <taxon>Rosales</taxon>
        <taxon>Moraceae</taxon>
        <taxon>Moreae</taxon>
        <taxon>Morus</taxon>
    </lineage>
</organism>
<dbReference type="EMBL" id="KE343820">
    <property type="protein sequence ID" value="EXB42374.1"/>
    <property type="molecule type" value="Genomic_DNA"/>
</dbReference>